<feature type="transmembrane region" description="Helical" evidence="1">
    <location>
        <begin position="185"/>
        <end position="211"/>
    </location>
</feature>
<dbReference type="AlphaFoldDB" id="A0AAV5M6I5"/>
<keyword evidence="3" id="KW-1185">Reference proteome</keyword>
<keyword evidence="1" id="KW-1133">Transmembrane helix</keyword>
<evidence type="ECO:0000313" key="3">
    <source>
        <dbReference type="Proteomes" id="UP001054252"/>
    </source>
</evidence>
<dbReference type="InterPro" id="IPR040283">
    <property type="entry name" value="DDB_G0292058-like"/>
</dbReference>
<evidence type="ECO:0000313" key="2">
    <source>
        <dbReference type="EMBL" id="GKV45430.1"/>
    </source>
</evidence>
<proteinExistence type="predicted"/>
<keyword evidence="1" id="KW-0812">Transmembrane</keyword>
<dbReference type="GO" id="GO:0009506">
    <property type="term" value="C:plasmodesma"/>
    <property type="evidence" value="ECO:0007669"/>
    <property type="project" value="TreeGrafter"/>
</dbReference>
<feature type="transmembrane region" description="Helical" evidence="1">
    <location>
        <begin position="397"/>
        <end position="419"/>
    </location>
</feature>
<comment type="caution">
    <text evidence="2">The sequence shown here is derived from an EMBL/GenBank/DDBJ whole genome shotgun (WGS) entry which is preliminary data.</text>
</comment>
<sequence>MSVEFTAAPLLFIGALWFLGFGLCLFITRLQHCCFQRLHHGFSQLFFALALIILILFAIAAITGCIVLFIGQGKFHRSSASTLDFVVEQANITVEELRNVSKYLTAAKEIQVDQIFLPPNIQDNIKKVTSKITAAANTLDRETEKNKDKIKHILDLVRIALIIIAAVMLLLALLGVLFSVLGMQLLTYTVVLIGWILITITFVICGLFVILHSVIGDTCVAMDEWVQNPTAHTALDDIIPCVDRATAEDTLNHSKDVTIQLVGVVNTFITNISNRNFPPNAGSLYYNQSGPLVPVLCNPYNSGRTDHNCTSGEVKFDNAAEEWRRYICKVSERGICSTVGRLTPAHYVQMMSAVNLSYALYHYGPFLVKLGDCAFVRDIFTAIIKYHCPGLRCYSKYIYIALALVSNAVMVSVIFWLFYKREKTALGVHQTPYTYIFSGSFC</sequence>
<accession>A0AAV5M6I5</accession>
<evidence type="ECO:0008006" key="4">
    <source>
        <dbReference type="Google" id="ProtNLM"/>
    </source>
</evidence>
<feature type="transmembrane region" description="Helical" evidence="1">
    <location>
        <begin position="46"/>
        <end position="70"/>
    </location>
</feature>
<reference evidence="2 3" key="1">
    <citation type="journal article" date="2021" name="Commun. Biol.">
        <title>The genome of Shorea leprosula (Dipterocarpaceae) highlights the ecological relevance of drought in aseasonal tropical rainforests.</title>
        <authorList>
            <person name="Ng K.K.S."/>
            <person name="Kobayashi M.J."/>
            <person name="Fawcett J.A."/>
            <person name="Hatakeyama M."/>
            <person name="Paape T."/>
            <person name="Ng C.H."/>
            <person name="Ang C.C."/>
            <person name="Tnah L.H."/>
            <person name="Lee C.T."/>
            <person name="Nishiyama T."/>
            <person name="Sese J."/>
            <person name="O'Brien M.J."/>
            <person name="Copetti D."/>
            <person name="Mohd Noor M.I."/>
            <person name="Ong R.C."/>
            <person name="Putra M."/>
            <person name="Sireger I.Z."/>
            <person name="Indrioko S."/>
            <person name="Kosugi Y."/>
            <person name="Izuno A."/>
            <person name="Isagi Y."/>
            <person name="Lee S.L."/>
            <person name="Shimizu K.K."/>
        </authorList>
    </citation>
    <scope>NUCLEOTIDE SEQUENCE [LARGE SCALE GENOMIC DNA]</scope>
    <source>
        <strain evidence="2">214</strain>
    </source>
</reference>
<organism evidence="2 3">
    <name type="scientific">Rubroshorea leprosula</name>
    <dbReference type="NCBI Taxonomy" id="152421"/>
    <lineage>
        <taxon>Eukaryota</taxon>
        <taxon>Viridiplantae</taxon>
        <taxon>Streptophyta</taxon>
        <taxon>Embryophyta</taxon>
        <taxon>Tracheophyta</taxon>
        <taxon>Spermatophyta</taxon>
        <taxon>Magnoliopsida</taxon>
        <taxon>eudicotyledons</taxon>
        <taxon>Gunneridae</taxon>
        <taxon>Pentapetalae</taxon>
        <taxon>rosids</taxon>
        <taxon>malvids</taxon>
        <taxon>Malvales</taxon>
        <taxon>Dipterocarpaceae</taxon>
        <taxon>Rubroshorea</taxon>
    </lineage>
</organism>
<dbReference type="PANTHER" id="PTHR31414:SF15">
    <property type="entry name" value="PLASMA MEMBRANE FUSION PROTEIN"/>
    <property type="match status" value="1"/>
</dbReference>
<feature type="transmembrane region" description="Helical" evidence="1">
    <location>
        <begin position="156"/>
        <end position="178"/>
    </location>
</feature>
<keyword evidence="1" id="KW-0472">Membrane</keyword>
<name>A0AAV5M6I5_9ROSI</name>
<protein>
    <recommendedName>
        <fullName evidence="4">Transmembrane protein</fullName>
    </recommendedName>
</protein>
<feature type="transmembrane region" description="Helical" evidence="1">
    <location>
        <begin position="6"/>
        <end position="26"/>
    </location>
</feature>
<evidence type="ECO:0000256" key="1">
    <source>
        <dbReference type="SAM" id="Phobius"/>
    </source>
</evidence>
<dbReference type="GO" id="GO:0005886">
    <property type="term" value="C:plasma membrane"/>
    <property type="evidence" value="ECO:0007669"/>
    <property type="project" value="TreeGrafter"/>
</dbReference>
<dbReference type="Proteomes" id="UP001054252">
    <property type="component" value="Unassembled WGS sequence"/>
</dbReference>
<dbReference type="EMBL" id="BPVZ01000194">
    <property type="protein sequence ID" value="GKV45430.1"/>
    <property type="molecule type" value="Genomic_DNA"/>
</dbReference>
<dbReference type="PANTHER" id="PTHR31414">
    <property type="entry name" value="TRANSMEMBRANE PROTEIN DDB_G0292058"/>
    <property type="match status" value="1"/>
</dbReference>
<gene>
    <name evidence="2" type="ORF">SLEP1_g52508</name>
</gene>